<evidence type="ECO:0000313" key="2">
    <source>
        <dbReference type="Proteomes" id="UP000887565"/>
    </source>
</evidence>
<feature type="transmembrane region" description="Helical" evidence="1">
    <location>
        <begin position="132"/>
        <end position="153"/>
    </location>
</feature>
<reference evidence="3" key="1">
    <citation type="submission" date="2022-11" db="UniProtKB">
        <authorList>
            <consortium name="WormBaseParasite"/>
        </authorList>
    </citation>
    <scope>IDENTIFICATION</scope>
</reference>
<dbReference type="InterPro" id="IPR019425">
    <property type="entry name" value="7TM_GPCR_serpentine_rcpt_Srt"/>
</dbReference>
<feature type="transmembrane region" description="Helical" evidence="1">
    <location>
        <begin position="284"/>
        <end position="303"/>
    </location>
</feature>
<feature type="transmembrane region" description="Helical" evidence="1">
    <location>
        <begin position="20"/>
        <end position="43"/>
    </location>
</feature>
<protein>
    <submittedName>
        <fullName evidence="3">Uncharacterized protein</fullName>
    </submittedName>
</protein>
<proteinExistence type="predicted"/>
<organism evidence="2 3">
    <name type="scientific">Romanomermis culicivorax</name>
    <name type="common">Nematode worm</name>
    <dbReference type="NCBI Taxonomy" id="13658"/>
    <lineage>
        <taxon>Eukaryota</taxon>
        <taxon>Metazoa</taxon>
        <taxon>Ecdysozoa</taxon>
        <taxon>Nematoda</taxon>
        <taxon>Enoplea</taxon>
        <taxon>Dorylaimia</taxon>
        <taxon>Mermithida</taxon>
        <taxon>Mermithoidea</taxon>
        <taxon>Mermithidae</taxon>
        <taxon>Romanomermis</taxon>
    </lineage>
</organism>
<sequence length="371" mass="42906">MFPENATETVDRTTERTIVGAFYIVISTGMIIPYAMCMYIFATEKKFQGVPFYRTAFFMGIMDLGQLTCNGLYAGLCCLVTFRMPYMVEKFNNSFLCMCWYTYTMLTHLMAINRFVTVYWPQKVDDIFSYKITSVLIALSFLHGSMWFGVFMWPDVYEYFSTDDYSFMFDFTRSKSLLAVQMNGYEDLVHSIGMILWYSLTYIKLRIKWVFYKMLPNKKVTEIGTVVKSVYIRSQIVSESIAHNNRKENKVLLQAVVLCSMDIATIVTYLIVELLPHSRWTSLISNYVWLFCAGNCPLIYLTLNSVVRARFLKMFCKNRIVPTGSDGPLMVGTPHDTIVTAGKFLYIVLIYIIEKRHCKLLERLGGTIACV</sequence>
<feature type="transmembrane region" description="Helical" evidence="1">
    <location>
        <begin position="251"/>
        <end position="272"/>
    </location>
</feature>
<feature type="transmembrane region" description="Helical" evidence="1">
    <location>
        <begin position="64"/>
        <end position="88"/>
    </location>
</feature>
<dbReference type="PANTHER" id="PTHR23021">
    <property type="entry name" value="SERPENTINE RECEPTOR, CLASS T"/>
    <property type="match status" value="1"/>
</dbReference>
<dbReference type="Proteomes" id="UP000887565">
    <property type="component" value="Unplaced"/>
</dbReference>
<dbReference type="Gene3D" id="1.20.1070.10">
    <property type="entry name" value="Rhodopsin 7-helix transmembrane proteins"/>
    <property type="match status" value="1"/>
</dbReference>
<dbReference type="SUPFAM" id="SSF81321">
    <property type="entry name" value="Family A G protein-coupled receptor-like"/>
    <property type="match status" value="1"/>
</dbReference>
<keyword evidence="2" id="KW-1185">Reference proteome</keyword>
<dbReference type="WBParaSite" id="nRc.2.0.1.t28952-RA">
    <property type="protein sequence ID" value="nRc.2.0.1.t28952-RA"/>
    <property type="gene ID" value="nRc.2.0.1.g28952"/>
</dbReference>
<name>A0A915JSZ0_ROMCU</name>
<evidence type="ECO:0000313" key="3">
    <source>
        <dbReference type="WBParaSite" id="nRc.2.0.1.t28952-RA"/>
    </source>
</evidence>
<dbReference type="OMA" id="NCIVSGA"/>
<keyword evidence="1" id="KW-0472">Membrane</keyword>
<accession>A0A915JSZ0</accession>
<dbReference type="AlphaFoldDB" id="A0A915JSZ0"/>
<keyword evidence="1" id="KW-1133">Transmembrane helix</keyword>
<dbReference type="Pfam" id="PF10321">
    <property type="entry name" value="7TM_GPCR_Srt"/>
    <property type="match status" value="2"/>
</dbReference>
<keyword evidence="1" id="KW-0812">Transmembrane</keyword>
<feature type="transmembrane region" description="Helical" evidence="1">
    <location>
        <begin position="100"/>
        <end position="120"/>
    </location>
</feature>
<evidence type="ECO:0000256" key="1">
    <source>
        <dbReference type="SAM" id="Phobius"/>
    </source>
</evidence>